<keyword evidence="2" id="KW-1185">Reference proteome</keyword>
<dbReference type="HOGENOM" id="CLU_2629034_0_0_1"/>
<dbReference type="Proteomes" id="UP000014500">
    <property type="component" value="Unassembled WGS sequence"/>
</dbReference>
<name>T1IMD9_STRMM</name>
<sequence>MVTPCLHTRESLKPYIGHEQRCKKLCPLMSTLSTIQTNQSKATAGEYMPHNISSPWETVCVDLMGPKPVGINQYKWLL</sequence>
<dbReference type="EMBL" id="JH431025">
    <property type="status" value="NOT_ANNOTATED_CDS"/>
    <property type="molecule type" value="Genomic_DNA"/>
</dbReference>
<dbReference type="EnsemblMetazoa" id="SMAR002140-RA">
    <property type="protein sequence ID" value="SMAR002140-PA"/>
    <property type="gene ID" value="SMAR002140"/>
</dbReference>
<protein>
    <submittedName>
        <fullName evidence="1">Uncharacterized protein</fullName>
    </submittedName>
</protein>
<dbReference type="PhylomeDB" id="T1IMD9"/>
<dbReference type="AlphaFoldDB" id="T1IMD9"/>
<reference evidence="2" key="1">
    <citation type="submission" date="2011-05" db="EMBL/GenBank/DDBJ databases">
        <authorList>
            <person name="Richards S.R."/>
            <person name="Qu J."/>
            <person name="Jiang H."/>
            <person name="Jhangiani S.N."/>
            <person name="Agravi P."/>
            <person name="Goodspeed R."/>
            <person name="Gross S."/>
            <person name="Mandapat C."/>
            <person name="Jackson L."/>
            <person name="Mathew T."/>
            <person name="Pu L."/>
            <person name="Thornton R."/>
            <person name="Saada N."/>
            <person name="Wilczek-Boney K.B."/>
            <person name="Lee S."/>
            <person name="Kovar C."/>
            <person name="Wu Y."/>
            <person name="Scherer S.E."/>
            <person name="Worley K.C."/>
            <person name="Muzny D.M."/>
            <person name="Gibbs R."/>
        </authorList>
    </citation>
    <scope>NUCLEOTIDE SEQUENCE</scope>
    <source>
        <strain evidence="2">Brora</strain>
    </source>
</reference>
<accession>T1IMD9</accession>
<reference evidence="1" key="2">
    <citation type="submission" date="2015-02" db="UniProtKB">
        <authorList>
            <consortium name="EnsemblMetazoa"/>
        </authorList>
    </citation>
    <scope>IDENTIFICATION</scope>
</reference>
<organism evidence="1 2">
    <name type="scientific">Strigamia maritima</name>
    <name type="common">European centipede</name>
    <name type="synonym">Geophilus maritimus</name>
    <dbReference type="NCBI Taxonomy" id="126957"/>
    <lineage>
        <taxon>Eukaryota</taxon>
        <taxon>Metazoa</taxon>
        <taxon>Ecdysozoa</taxon>
        <taxon>Arthropoda</taxon>
        <taxon>Myriapoda</taxon>
        <taxon>Chilopoda</taxon>
        <taxon>Pleurostigmophora</taxon>
        <taxon>Geophilomorpha</taxon>
        <taxon>Linotaeniidae</taxon>
        <taxon>Strigamia</taxon>
    </lineage>
</organism>
<evidence type="ECO:0000313" key="1">
    <source>
        <dbReference type="EnsemblMetazoa" id="SMAR002140-PA"/>
    </source>
</evidence>
<proteinExistence type="predicted"/>
<evidence type="ECO:0000313" key="2">
    <source>
        <dbReference type="Proteomes" id="UP000014500"/>
    </source>
</evidence>